<dbReference type="InterPro" id="IPR056792">
    <property type="entry name" value="PRC_RimM"/>
</dbReference>
<comment type="domain">
    <text evidence="5">The PRC barrel domain binds ribosomal protein uS19.</text>
</comment>
<protein>
    <recommendedName>
        <fullName evidence="5">Ribosome maturation factor RimM</fullName>
    </recommendedName>
</protein>
<dbReference type="SUPFAM" id="SSF50447">
    <property type="entry name" value="Translation proteins"/>
    <property type="match status" value="1"/>
</dbReference>
<dbReference type="GO" id="GO:0006364">
    <property type="term" value="P:rRNA processing"/>
    <property type="evidence" value="ECO:0007669"/>
    <property type="project" value="UniProtKB-UniRule"/>
</dbReference>
<evidence type="ECO:0000259" key="6">
    <source>
        <dbReference type="Pfam" id="PF01782"/>
    </source>
</evidence>
<name>Q2CDP1_OCEGH</name>
<dbReference type="OrthoDB" id="9788191at2"/>
<evidence type="ECO:0000259" key="7">
    <source>
        <dbReference type="Pfam" id="PF24986"/>
    </source>
</evidence>
<keyword evidence="4 5" id="KW-0143">Chaperone</keyword>
<dbReference type="Proteomes" id="UP000003635">
    <property type="component" value="Unassembled WGS sequence"/>
</dbReference>
<dbReference type="EMBL" id="AAOT01000022">
    <property type="protein sequence ID" value="EAR50809.1"/>
    <property type="molecule type" value="Genomic_DNA"/>
</dbReference>
<comment type="subunit">
    <text evidence="5">Binds ribosomal protein uS19.</text>
</comment>
<dbReference type="RefSeq" id="WP_007255407.1">
    <property type="nucleotide sequence ID" value="NZ_CH724107.1"/>
</dbReference>
<gene>
    <name evidence="5" type="primary">rimM</name>
    <name evidence="8" type="ORF">OG2516_09428</name>
</gene>
<reference evidence="8 9" key="1">
    <citation type="journal article" date="2010" name="J. Bacteriol.">
        <title>Genome sequences of Oceanicola granulosus HTCC2516(T) and Oceanicola batsensis HTCC2597(TDelta).</title>
        <authorList>
            <person name="Thrash J.C."/>
            <person name="Cho J.C."/>
            <person name="Vergin K.L."/>
            <person name="Giovannoni S.J."/>
        </authorList>
    </citation>
    <scope>NUCLEOTIDE SEQUENCE [LARGE SCALE GENOMIC DNA]</scope>
    <source>
        <strain evidence="9">ATCC BAA-861 / DSM 15982 / KCTC 12143 / HTCC2516</strain>
    </source>
</reference>
<dbReference type="AlphaFoldDB" id="Q2CDP1"/>
<dbReference type="GO" id="GO:0005737">
    <property type="term" value="C:cytoplasm"/>
    <property type="evidence" value="ECO:0007669"/>
    <property type="project" value="UniProtKB-SubCell"/>
</dbReference>
<dbReference type="Gene3D" id="2.40.30.60">
    <property type="entry name" value="RimM"/>
    <property type="match status" value="1"/>
</dbReference>
<dbReference type="InterPro" id="IPR009000">
    <property type="entry name" value="Transl_B-barrel_sf"/>
</dbReference>
<dbReference type="eggNOG" id="COG0806">
    <property type="taxonomic scope" value="Bacteria"/>
</dbReference>
<evidence type="ECO:0000313" key="9">
    <source>
        <dbReference type="Proteomes" id="UP000003635"/>
    </source>
</evidence>
<dbReference type="STRING" id="314256.OG2516_09428"/>
<dbReference type="NCBIfam" id="TIGR02273">
    <property type="entry name" value="16S_RimM"/>
    <property type="match status" value="1"/>
</dbReference>
<dbReference type="InterPro" id="IPR002676">
    <property type="entry name" value="RimM_N"/>
</dbReference>
<organism evidence="8 9">
    <name type="scientific">Oceanicola granulosus (strain ATCC BAA-861 / DSM 15982 / KCTC 12143 / HTCC2516)</name>
    <dbReference type="NCBI Taxonomy" id="314256"/>
    <lineage>
        <taxon>Bacteria</taxon>
        <taxon>Pseudomonadati</taxon>
        <taxon>Pseudomonadota</taxon>
        <taxon>Alphaproteobacteria</taxon>
        <taxon>Rhodobacterales</taxon>
        <taxon>Roseobacteraceae</taxon>
        <taxon>Oceanicola</taxon>
    </lineage>
</organism>
<sequence>MSGDGDSRVVVGSIAGAFGVRGEVRLKSYCADPAAIADYTPLHTEDGRTIAQVVITGETKGALIARLDGIATKEQADALRGTALHAARDRLPSLPDDEFYHADLLGLPVYDGGGTMLGTVKAVHDHGAGDLLEVHGPGLKSTVLLPFTREIVPTVDLAAGRIVADPPEGLFPSEA</sequence>
<comment type="similarity">
    <text evidence="5">Belongs to the RimM family.</text>
</comment>
<dbReference type="InterPro" id="IPR036976">
    <property type="entry name" value="RimM_N_sf"/>
</dbReference>
<dbReference type="GO" id="GO:0042274">
    <property type="term" value="P:ribosomal small subunit biogenesis"/>
    <property type="evidence" value="ECO:0007669"/>
    <property type="project" value="UniProtKB-UniRule"/>
</dbReference>
<evidence type="ECO:0000256" key="3">
    <source>
        <dbReference type="ARBA" id="ARBA00022552"/>
    </source>
</evidence>
<dbReference type="Pfam" id="PF01782">
    <property type="entry name" value="RimM"/>
    <property type="match status" value="1"/>
</dbReference>
<keyword evidence="3 5" id="KW-0698">rRNA processing</keyword>
<evidence type="ECO:0000256" key="1">
    <source>
        <dbReference type="ARBA" id="ARBA00022490"/>
    </source>
</evidence>
<keyword evidence="1 5" id="KW-0963">Cytoplasm</keyword>
<keyword evidence="2 5" id="KW-0690">Ribosome biogenesis</keyword>
<dbReference type="InterPro" id="IPR011961">
    <property type="entry name" value="RimM"/>
</dbReference>
<comment type="caution">
    <text evidence="8">The sequence shown here is derived from an EMBL/GenBank/DDBJ whole genome shotgun (WGS) entry which is preliminary data.</text>
</comment>
<accession>Q2CDP1</accession>
<proteinExistence type="inferred from homology"/>
<dbReference type="GO" id="GO:0043022">
    <property type="term" value="F:ribosome binding"/>
    <property type="evidence" value="ECO:0007669"/>
    <property type="project" value="InterPro"/>
</dbReference>
<comment type="function">
    <text evidence="5">An accessory protein needed during the final step in the assembly of 30S ribosomal subunit, possibly for assembly of the head region. Essential for efficient processing of 16S rRNA. May be needed both before and after RbfA during the maturation of 16S rRNA. It has affinity for free ribosomal 30S subunits but not for 70S ribosomes.</text>
</comment>
<keyword evidence="9" id="KW-1185">Reference proteome</keyword>
<evidence type="ECO:0000313" key="8">
    <source>
        <dbReference type="EMBL" id="EAR50809.1"/>
    </source>
</evidence>
<evidence type="ECO:0000256" key="5">
    <source>
        <dbReference type="HAMAP-Rule" id="MF_00014"/>
    </source>
</evidence>
<dbReference type="PANTHER" id="PTHR33692">
    <property type="entry name" value="RIBOSOME MATURATION FACTOR RIMM"/>
    <property type="match status" value="1"/>
</dbReference>
<dbReference type="Gene3D" id="2.30.30.240">
    <property type="entry name" value="PRC-barrel domain"/>
    <property type="match status" value="1"/>
</dbReference>
<dbReference type="HOGENOM" id="CLU_077636_0_1_5"/>
<comment type="subcellular location">
    <subcellularLocation>
        <location evidence="5">Cytoplasm</location>
    </subcellularLocation>
</comment>
<dbReference type="PANTHER" id="PTHR33692:SF1">
    <property type="entry name" value="RIBOSOME MATURATION FACTOR RIMM"/>
    <property type="match status" value="1"/>
</dbReference>
<dbReference type="Pfam" id="PF24986">
    <property type="entry name" value="PRC_RimM"/>
    <property type="match status" value="1"/>
</dbReference>
<dbReference type="SUPFAM" id="SSF50346">
    <property type="entry name" value="PRC-barrel domain"/>
    <property type="match status" value="1"/>
</dbReference>
<evidence type="ECO:0000256" key="4">
    <source>
        <dbReference type="ARBA" id="ARBA00023186"/>
    </source>
</evidence>
<dbReference type="HAMAP" id="MF_00014">
    <property type="entry name" value="Ribosome_mat_RimM"/>
    <property type="match status" value="1"/>
</dbReference>
<dbReference type="InterPro" id="IPR011033">
    <property type="entry name" value="PRC_barrel-like_sf"/>
</dbReference>
<feature type="domain" description="RimM N-terminal" evidence="6">
    <location>
        <begin position="10"/>
        <end position="89"/>
    </location>
</feature>
<dbReference type="GO" id="GO:0005840">
    <property type="term" value="C:ribosome"/>
    <property type="evidence" value="ECO:0007669"/>
    <property type="project" value="InterPro"/>
</dbReference>
<feature type="domain" description="Ribosome maturation factor RimM PRC barrel" evidence="7">
    <location>
        <begin position="102"/>
        <end position="170"/>
    </location>
</feature>
<evidence type="ECO:0000256" key="2">
    <source>
        <dbReference type="ARBA" id="ARBA00022517"/>
    </source>
</evidence>